<dbReference type="GO" id="GO:0070134">
    <property type="term" value="P:positive regulation of mitochondrial translational initiation"/>
    <property type="evidence" value="ECO:0007669"/>
    <property type="project" value="EnsemblFungi"/>
</dbReference>
<evidence type="ECO:0000256" key="2">
    <source>
        <dbReference type="PROSITE-ProRule" id="PRU00708"/>
    </source>
</evidence>
<dbReference type="eggNOG" id="KOG4197">
    <property type="taxonomic scope" value="Eukaryota"/>
</dbReference>
<dbReference type="STRING" id="1071378.G0W950"/>
<dbReference type="Proteomes" id="UP000000689">
    <property type="component" value="Chromosome 3"/>
</dbReference>
<dbReference type="GO" id="GO:0033617">
    <property type="term" value="P:mitochondrial respiratory chain complex IV assembly"/>
    <property type="evidence" value="ECO:0007669"/>
    <property type="project" value="EnsemblFungi"/>
</dbReference>
<dbReference type="PROSITE" id="PS51375">
    <property type="entry name" value="PPR"/>
    <property type="match status" value="1"/>
</dbReference>
<dbReference type="InterPro" id="IPR002885">
    <property type="entry name" value="PPR_rpt"/>
</dbReference>
<dbReference type="EMBL" id="HE580269">
    <property type="protein sequence ID" value="CCD24311.1"/>
    <property type="molecule type" value="Genomic_DNA"/>
</dbReference>
<dbReference type="HOGENOM" id="CLU_306786_0_0_1"/>
<dbReference type="InterPro" id="IPR011990">
    <property type="entry name" value="TPR-like_helical_dom_sf"/>
</dbReference>
<reference evidence="3 4" key="1">
    <citation type="journal article" date="2011" name="Proc. Natl. Acad. Sci. U.S.A.">
        <title>Evolutionary erosion of yeast sex chromosomes by mating-type switching accidents.</title>
        <authorList>
            <person name="Gordon J.L."/>
            <person name="Armisen D."/>
            <person name="Proux-Wera E."/>
            <person name="Oheigeartaigh S.S."/>
            <person name="Byrne K.P."/>
            <person name="Wolfe K.H."/>
        </authorList>
    </citation>
    <scope>NUCLEOTIDE SEQUENCE [LARGE SCALE GENOMIC DNA]</scope>
    <source>
        <strain evidence="4">ATCC 10597 / BCRC 20456 / CBS 421 / NBRC 0211 / NRRL Y-12639</strain>
    </source>
</reference>
<dbReference type="GO" id="GO:0003729">
    <property type="term" value="F:mRNA binding"/>
    <property type="evidence" value="ECO:0007669"/>
    <property type="project" value="EnsemblFungi"/>
</dbReference>
<dbReference type="KEGG" id="ndi:NDAI_0C06520"/>
<accession>G0W950</accession>
<dbReference type="OrthoDB" id="185373at2759"/>
<dbReference type="GO" id="GO:0005743">
    <property type="term" value="C:mitochondrial inner membrane"/>
    <property type="evidence" value="ECO:0007669"/>
    <property type="project" value="EnsemblFungi"/>
</dbReference>
<evidence type="ECO:0000256" key="1">
    <source>
        <dbReference type="ARBA" id="ARBA00004173"/>
    </source>
</evidence>
<evidence type="ECO:0008006" key="5">
    <source>
        <dbReference type="Google" id="ProtNLM"/>
    </source>
</evidence>
<dbReference type="Gene3D" id="1.25.40.10">
    <property type="entry name" value="Tetratricopeptide repeat domain"/>
    <property type="match status" value="2"/>
</dbReference>
<name>G0W950_NAUDC</name>
<gene>
    <name evidence="3" type="primary">NDAI0C06520</name>
    <name evidence="3" type="ordered locus">NDAI_0C06520</name>
</gene>
<proteinExistence type="predicted"/>
<dbReference type="OMA" id="HGYNLIH"/>
<sequence length="974" mass="115095">MRRYSVQAIRNLDLISRNKSTLATPQSIENRLKGKDNKPLVSILPSLIDRHLQKNRNDLDPDYRAKLLGYLYHRQAYSALLRVGPRLLYENEYINAKTRIKNDNGNDNNSNFLRYDWKRFELKYFLFSLIQTGKFKSLDLVVCKLITHFSLTRKSDVIYLINSVLIKMEKYHLETNKQLNPKEIIFKWVKWMNILNGHCEFNNYITNSSILRPFLEFIVRLSKKKEPAFFYEVLDEIRNRQGLHTVSQFSTTLIQLFNHYRRFGMIESIWFYKTNKNLPIVSSDLTSILRTFCHLGKYDLVGSNYMEYPEAHDDNSQFDYCLIAYANLHDWESLQKQFNALFGIGKLPNIQQYGIVMFALARLGELESVEKLYSQLLRRDMLPTYAVLESLLLAHYKVGDYDSCFTHYEFFEKYDVKPSKYTYAIIFKAYRGLNDIEGALRFLKRKTMKKQVEFTESHFATLIQTTSKTTNYVVGKELYQIMQSVYKITPSGKSVAALMDVYIESGLYDESIKLFKSYIANKKDQFIDDNVVPVYNKAILTYININDAHKCEELIEYVINSKLPTDAYFYEVLIKYMVKLQGNFDSAIETIDQLMNHPTITVKPSHFEIIMSAYYKISYYEGIFQLYKKMTQMNIPVNSPILLYLIKSTFKYSINDKEKLSDAIKMLEQIMENAAKGHLNVSIKKLHPSIVAWPMRIISKYSSSKKALELLNKYNELFYGKDNPIINSKLTIMRSLLVLFGEIEQWDDFKFMFDKYLARIEYLNTLPSSTVPNKNFKTLLIGIIPYELRFLIATRQLDQLPKYLEAWQEKGFIWDNDSWNDIILAYFMDPQMIEEGMKLVNDKFIHGFNLIHKIRLLRNENKEDTNIRSNNETRRALPSIMKLKEENPENFIPKLYLTSDVKTRIMQLLDNYLNSTDNKEAKLKEFIDKYGYFMKSYLMNPRTFVKNWEDIEANHEKYFNELRNTRRVLPSMKF</sequence>
<dbReference type="GO" id="GO:0008494">
    <property type="term" value="F:translation activator activity"/>
    <property type="evidence" value="ECO:0007669"/>
    <property type="project" value="EnsemblFungi"/>
</dbReference>
<feature type="repeat" description="PPR" evidence="2">
    <location>
        <begin position="349"/>
        <end position="383"/>
    </location>
</feature>
<comment type="subcellular location">
    <subcellularLocation>
        <location evidence="1">Mitochondrion</location>
    </subcellularLocation>
</comment>
<dbReference type="PANTHER" id="PTHR47934:SF6">
    <property type="entry name" value="MITOCHONDRIAL GROUP I INTRON SPLICING FACTOR CCM1-RELATED"/>
    <property type="match status" value="1"/>
</dbReference>
<dbReference type="GO" id="GO:0006396">
    <property type="term" value="P:RNA processing"/>
    <property type="evidence" value="ECO:0007669"/>
    <property type="project" value="TreeGrafter"/>
</dbReference>
<organism evidence="3 4">
    <name type="scientific">Naumovozyma dairenensis (strain ATCC 10597 / BCRC 20456 / CBS 421 / NBRC 0211 / NRRL Y-12639)</name>
    <name type="common">Saccharomyces dairenensis</name>
    <dbReference type="NCBI Taxonomy" id="1071378"/>
    <lineage>
        <taxon>Eukaryota</taxon>
        <taxon>Fungi</taxon>
        <taxon>Dikarya</taxon>
        <taxon>Ascomycota</taxon>
        <taxon>Saccharomycotina</taxon>
        <taxon>Saccharomycetes</taxon>
        <taxon>Saccharomycetales</taxon>
        <taxon>Saccharomycetaceae</taxon>
        <taxon>Naumovozyma</taxon>
    </lineage>
</organism>
<evidence type="ECO:0000313" key="3">
    <source>
        <dbReference type="EMBL" id="CCD24311.1"/>
    </source>
</evidence>
<dbReference type="GeneID" id="11494691"/>
<dbReference type="InterPro" id="IPR051114">
    <property type="entry name" value="Mito_RNA_Proc_CCM1"/>
</dbReference>
<keyword evidence="4" id="KW-1185">Reference proteome</keyword>
<dbReference type="AlphaFoldDB" id="G0W950"/>
<evidence type="ECO:0000313" key="4">
    <source>
        <dbReference type="Proteomes" id="UP000000689"/>
    </source>
</evidence>
<dbReference type="RefSeq" id="XP_003669554.1">
    <property type="nucleotide sequence ID" value="XM_003669506.1"/>
</dbReference>
<protein>
    <recommendedName>
        <fullName evidence="5">Pentacotripeptide-repeat region of PRORP domain-containing protein</fullName>
    </recommendedName>
</protein>
<dbReference type="PANTHER" id="PTHR47934">
    <property type="entry name" value="PENTATRICOPEPTIDE REPEAT-CONTAINING PROTEIN PET309, MITOCHONDRIAL"/>
    <property type="match status" value="1"/>
</dbReference>